<dbReference type="SUPFAM" id="SSF55811">
    <property type="entry name" value="Nudix"/>
    <property type="match status" value="1"/>
</dbReference>
<dbReference type="OrthoDB" id="9806150at2"/>
<dbReference type="HOGENOM" id="CLU_062658_5_0_11"/>
<dbReference type="GO" id="GO:0006753">
    <property type="term" value="P:nucleoside phosphate metabolic process"/>
    <property type="evidence" value="ECO:0007669"/>
    <property type="project" value="TreeGrafter"/>
</dbReference>
<dbReference type="GO" id="GO:0005829">
    <property type="term" value="C:cytosol"/>
    <property type="evidence" value="ECO:0007669"/>
    <property type="project" value="TreeGrafter"/>
</dbReference>
<dbReference type="InterPro" id="IPR000086">
    <property type="entry name" value="NUDIX_hydrolase_dom"/>
</dbReference>
<dbReference type="AlphaFoldDB" id="Q83GY0"/>
<dbReference type="PROSITE" id="PS51462">
    <property type="entry name" value="NUDIX"/>
    <property type="match status" value="1"/>
</dbReference>
<dbReference type="PANTHER" id="PTHR11839">
    <property type="entry name" value="UDP/ADP-SUGAR PYROPHOSPHATASE"/>
    <property type="match status" value="1"/>
</dbReference>
<protein>
    <recommendedName>
        <fullName evidence="2">Nudix hydrolase domain-containing protein</fullName>
    </recommendedName>
</protein>
<dbReference type="RefSeq" id="WP_011102347.1">
    <property type="nucleotide sequence ID" value="NC_004572.3"/>
</dbReference>
<dbReference type="PANTHER" id="PTHR11839:SF31">
    <property type="entry name" value="ADP-RIBOSE PYROPHOSPHATASE"/>
    <property type="match status" value="1"/>
</dbReference>
<accession>Q83GY0</accession>
<dbReference type="Proteomes" id="UP000002200">
    <property type="component" value="Chromosome"/>
</dbReference>
<proteinExistence type="predicted"/>
<dbReference type="eggNOG" id="COG0494">
    <property type="taxonomic scope" value="Bacteria"/>
</dbReference>
<evidence type="ECO:0000256" key="1">
    <source>
        <dbReference type="ARBA" id="ARBA00022801"/>
    </source>
</evidence>
<name>Q83GY0_TROWT</name>
<feature type="domain" description="Nudix hydrolase" evidence="2">
    <location>
        <begin position="37"/>
        <end position="171"/>
    </location>
</feature>
<dbReference type="EMBL" id="AE014184">
    <property type="protein sequence ID" value="AAO44195.1"/>
    <property type="molecule type" value="Genomic_DNA"/>
</dbReference>
<dbReference type="KEGG" id="twh:TWT_098"/>
<organism evidence="3 4">
    <name type="scientific">Tropheryma whipplei (strain Twist)</name>
    <name type="common">Whipple's bacillus</name>
    <dbReference type="NCBI Taxonomy" id="203267"/>
    <lineage>
        <taxon>Bacteria</taxon>
        <taxon>Bacillati</taxon>
        <taxon>Actinomycetota</taxon>
        <taxon>Actinomycetes</taxon>
        <taxon>Micrococcales</taxon>
        <taxon>Tropherymataceae</taxon>
        <taxon>Tropheryma</taxon>
    </lineage>
</organism>
<gene>
    <name evidence="3" type="ordered locus">TWT_098</name>
</gene>
<dbReference type="Pfam" id="PF00293">
    <property type="entry name" value="NUDIX"/>
    <property type="match status" value="1"/>
</dbReference>
<keyword evidence="4" id="KW-1185">Reference proteome</keyword>
<sequence>MHYRVLESKLLHKGAVWDVVQEKLDYRGETISREFVSHPGAVGVLALNDKNEALLIRQYRHPIRTREWEIPAGMLDLSGESPLDAAKRELSEEVDMCAQTWHTLIDFTLTPGGSNEVMRVYLARELRASQAKFNRKSEEADMEIAWIPMEDLLFSVLTRRVQNPVLMLAALAAHEGLQVQWKYLRDADEPWPVYERLKGLIS</sequence>
<dbReference type="GO" id="GO:0016787">
    <property type="term" value="F:hydrolase activity"/>
    <property type="evidence" value="ECO:0007669"/>
    <property type="project" value="UniProtKB-KW"/>
</dbReference>
<evidence type="ECO:0000259" key="2">
    <source>
        <dbReference type="PROSITE" id="PS51462"/>
    </source>
</evidence>
<dbReference type="STRING" id="203267.TWT_098"/>
<reference evidence="3 4" key="1">
    <citation type="journal article" date="2003" name="Genome Res.">
        <title>Tropheryma whipplei twist: a human pathogenic Actinobacteria with a reduced genome.</title>
        <authorList>
            <person name="Raoult D."/>
            <person name="Ogata H."/>
            <person name="Audic S."/>
            <person name="Robert C."/>
            <person name="Suhre K."/>
            <person name="Drancourt M."/>
            <person name="Claverie J.-M."/>
        </authorList>
    </citation>
    <scope>NUCLEOTIDE SEQUENCE [LARGE SCALE GENOMIC DNA]</scope>
    <source>
        <strain evidence="3 4">Twist</strain>
    </source>
</reference>
<dbReference type="CDD" id="cd24158">
    <property type="entry name" value="NUDIX_ADPRase_Rv1700"/>
    <property type="match status" value="1"/>
</dbReference>
<evidence type="ECO:0000313" key="3">
    <source>
        <dbReference type="EMBL" id="AAO44195.1"/>
    </source>
</evidence>
<dbReference type="Gene3D" id="3.90.79.10">
    <property type="entry name" value="Nucleoside Triphosphate Pyrophosphohydrolase"/>
    <property type="match status" value="1"/>
</dbReference>
<evidence type="ECO:0000313" key="4">
    <source>
        <dbReference type="Proteomes" id="UP000002200"/>
    </source>
</evidence>
<keyword evidence="1" id="KW-0378">Hydrolase</keyword>
<dbReference type="InterPro" id="IPR015797">
    <property type="entry name" value="NUDIX_hydrolase-like_dom_sf"/>
</dbReference>
<dbReference type="GO" id="GO:0019693">
    <property type="term" value="P:ribose phosphate metabolic process"/>
    <property type="evidence" value="ECO:0007669"/>
    <property type="project" value="TreeGrafter"/>
</dbReference>